<organism evidence="3">
    <name type="scientific">mine drainage metagenome</name>
    <dbReference type="NCBI Taxonomy" id="410659"/>
    <lineage>
        <taxon>unclassified sequences</taxon>
        <taxon>metagenomes</taxon>
        <taxon>ecological metagenomes</taxon>
    </lineage>
</organism>
<dbReference type="PIRSF" id="PIRSF003230">
    <property type="entry name" value="YbgC"/>
    <property type="match status" value="1"/>
</dbReference>
<proteinExistence type="inferred from homology"/>
<dbReference type="GO" id="GO:0047617">
    <property type="term" value="F:fatty acyl-CoA hydrolase activity"/>
    <property type="evidence" value="ECO:0007669"/>
    <property type="project" value="TreeGrafter"/>
</dbReference>
<accession>T1A1K7</accession>
<dbReference type="AlphaFoldDB" id="T1A1K7"/>
<dbReference type="PANTHER" id="PTHR31793:SF27">
    <property type="entry name" value="NOVEL THIOESTERASE SUPERFAMILY DOMAIN AND SAPOSIN A-TYPE DOMAIN CONTAINING PROTEIN (0610012H03RIK)"/>
    <property type="match status" value="1"/>
</dbReference>
<sequence>MAWMPDDKVDKLELQVRYADIDSYGHVNNAVYLSYFELARIEFLKKHLPKDSVEKLGIVVARVEVDYLSEIKLGDHVMCETWISSVGRTSIVFSSLLRKNDIVAARGKITMVHVNQHGRPEPLPGYYRDLVAQVPPIT</sequence>
<dbReference type="SUPFAM" id="SSF54637">
    <property type="entry name" value="Thioesterase/thiol ester dehydrase-isomerase"/>
    <property type="match status" value="1"/>
</dbReference>
<comment type="similarity">
    <text evidence="1">Belongs to the 4-hydroxybenzoyl-CoA thioesterase family.</text>
</comment>
<dbReference type="InterPro" id="IPR006684">
    <property type="entry name" value="YbgC/YbaW"/>
</dbReference>
<dbReference type="EMBL" id="AUZY01011202">
    <property type="protein sequence ID" value="EQD35710.1"/>
    <property type="molecule type" value="Genomic_DNA"/>
</dbReference>
<evidence type="ECO:0000256" key="1">
    <source>
        <dbReference type="ARBA" id="ARBA00005953"/>
    </source>
</evidence>
<reference evidence="3" key="2">
    <citation type="journal article" date="2014" name="ISME J.">
        <title>Microbial stratification in low pH oxic and suboxic macroscopic growths along an acid mine drainage.</title>
        <authorList>
            <person name="Mendez-Garcia C."/>
            <person name="Mesa V."/>
            <person name="Sprenger R.R."/>
            <person name="Richter M."/>
            <person name="Diez M.S."/>
            <person name="Solano J."/>
            <person name="Bargiela R."/>
            <person name="Golyshina O.V."/>
            <person name="Manteca A."/>
            <person name="Ramos J.L."/>
            <person name="Gallego J.R."/>
            <person name="Llorente I."/>
            <person name="Martins Dos Santos V.A."/>
            <person name="Jensen O.N."/>
            <person name="Pelaez A.I."/>
            <person name="Sanchez J."/>
            <person name="Ferrer M."/>
        </authorList>
    </citation>
    <scope>NUCLEOTIDE SEQUENCE</scope>
</reference>
<reference evidence="3" key="1">
    <citation type="submission" date="2013-08" db="EMBL/GenBank/DDBJ databases">
        <authorList>
            <person name="Mendez C."/>
            <person name="Richter M."/>
            <person name="Ferrer M."/>
            <person name="Sanchez J."/>
        </authorList>
    </citation>
    <scope>NUCLEOTIDE SEQUENCE</scope>
</reference>
<evidence type="ECO:0000256" key="2">
    <source>
        <dbReference type="ARBA" id="ARBA00022801"/>
    </source>
</evidence>
<dbReference type="EC" id="3.1.2.-" evidence="3"/>
<dbReference type="PANTHER" id="PTHR31793">
    <property type="entry name" value="4-HYDROXYBENZOYL-COA THIOESTERASE FAMILY MEMBER"/>
    <property type="match status" value="1"/>
</dbReference>
<keyword evidence="2 3" id="KW-0378">Hydrolase</keyword>
<gene>
    <name evidence="3" type="ORF">B1B_16804</name>
</gene>
<dbReference type="Gene3D" id="3.10.129.10">
    <property type="entry name" value="Hotdog Thioesterase"/>
    <property type="match status" value="1"/>
</dbReference>
<protein>
    <submittedName>
        <fullName evidence="3">4-hydroxybenzoyl-CoA thioesterase</fullName>
        <ecNumber evidence="3">3.1.2.-</ecNumber>
    </submittedName>
</protein>
<dbReference type="CDD" id="cd00586">
    <property type="entry name" value="4HBT"/>
    <property type="match status" value="1"/>
</dbReference>
<name>T1A1K7_9ZZZZ</name>
<dbReference type="InterPro" id="IPR029069">
    <property type="entry name" value="HotDog_dom_sf"/>
</dbReference>
<dbReference type="InterPro" id="IPR050563">
    <property type="entry name" value="4-hydroxybenzoyl-CoA_TE"/>
</dbReference>
<evidence type="ECO:0000313" key="3">
    <source>
        <dbReference type="EMBL" id="EQD35710.1"/>
    </source>
</evidence>
<dbReference type="Pfam" id="PF13279">
    <property type="entry name" value="4HBT_2"/>
    <property type="match status" value="1"/>
</dbReference>
<dbReference type="NCBIfam" id="TIGR00051">
    <property type="entry name" value="YbgC/FadM family acyl-CoA thioesterase"/>
    <property type="match status" value="1"/>
</dbReference>
<comment type="caution">
    <text evidence="3">The sequence shown here is derived from an EMBL/GenBank/DDBJ whole genome shotgun (WGS) entry which is preliminary data.</text>
</comment>